<evidence type="ECO:0000313" key="2">
    <source>
        <dbReference type="EMBL" id="KAF5703162.1"/>
    </source>
</evidence>
<keyword evidence="1" id="KW-1133">Transmembrane helix</keyword>
<accession>A0A8H5Y039</accession>
<dbReference type="Proteomes" id="UP000544331">
    <property type="component" value="Unassembled WGS sequence"/>
</dbReference>
<feature type="transmembrane region" description="Helical" evidence="1">
    <location>
        <begin position="36"/>
        <end position="64"/>
    </location>
</feature>
<dbReference type="EMBL" id="JAAOAN010000580">
    <property type="protein sequence ID" value="KAF5703162.1"/>
    <property type="molecule type" value="Genomic_DNA"/>
</dbReference>
<proteinExistence type="predicted"/>
<protein>
    <submittedName>
        <fullName evidence="2">Uncharacterized protein</fullName>
    </submittedName>
</protein>
<keyword evidence="3" id="KW-1185">Reference proteome</keyword>
<evidence type="ECO:0000313" key="3">
    <source>
        <dbReference type="Proteomes" id="UP000544331"/>
    </source>
</evidence>
<keyword evidence="1" id="KW-0812">Transmembrane</keyword>
<sequence>MAPMLSRGPLSLCDVVPCGGIACDQHGSYDMPLNLALFYVSSVTLVELLILASALIMQVVWGLGSFRGTLGWVRCRIGYDTECTEAEGLSSRYYTRSEQRNRAYLIDAVVKRTPRKRPGYAGETVASRRKPRTFVSPERRASSSPDITTNREELVRSEHVSILREKSNVNVKVTALQESTKEATVRLVTSSALVAKHQRYLCERVQGTGAARCANLTYGYSKDAANVCAKVRILKEASAPRAQR</sequence>
<evidence type="ECO:0000256" key="1">
    <source>
        <dbReference type="SAM" id="Phobius"/>
    </source>
</evidence>
<dbReference type="AlphaFoldDB" id="A0A8H5Y039"/>
<name>A0A8H5Y039_9HYPO</name>
<reference evidence="2 3" key="1">
    <citation type="submission" date="2020-05" db="EMBL/GenBank/DDBJ databases">
        <title>Identification and distribution of gene clusters putatively required for synthesis of sphingolipid metabolism inhibitors in phylogenetically diverse species of the filamentous fungus Fusarium.</title>
        <authorList>
            <person name="Kim H.-S."/>
            <person name="Busman M."/>
            <person name="Brown D.W."/>
            <person name="Divon H."/>
            <person name="Uhlig S."/>
            <person name="Proctor R.H."/>
        </authorList>
    </citation>
    <scope>NUCLEOTIDE SEQUENCE [LARGE SCALE GENOMIC DNA]</scope>
    <source>
        <strain evidence="2 3">NRRL 66235</strain>
    </source>
</reference>
<organism evidence="2 3">
    <name type="scientific">Fusarium mundagurra</name>
    <dbReference type="NCBI Taxonomy" id="1567541"/>
    <lineage>
        <taxon>Eukaryota</taxon>
        <taxon>Fungi</taxon>
        <taxon>Dikarya</taxon>
        <taxon>Ascomycota</taxon>
        <taxon>Pezizomycotina</taxon>
        <taxon>Sordariomycetes</taxon>
        <taxon>Hypocreomycetidae</taxon>
        <taxon>Hypocreales</taxon>
        <taxon>Nectriaceae</taxon>
        <taxon>Fusarium</taxon>
        <taxon>Fusarium fujikuroi species complex</taxon>
    </lineage>
</organism>
<comment type="caution">
    <text evidence="2">The sequence shown here is derived from an EMBL/GenBank/DDBJ whole genome shotgun (WGS) entry which is preliminary data.</text>
</comment>
<keyword evidence="1" id="KW-0472">Membrane</keyword>
<gene>
    <name evidence="2" type="ORF">FMUND_13129</name>
</gene>